<keyword evidence="11 14" id="KW-0961">Cell wall biogenesis/degradation</keyword>
<dbReference type="InterPro" id="IPR005905">
    <property type="entry name" value="D_ala_D_ala"/>
</dbReference>
<dbReference type="AlphaFoldDB" id="E7N516"/>
<evidence type="ECO:0000256" key="11">
    <source>
        <dbReference type="ARBA" id="ARBA00023316"/>
    </source>
</evidence>
<dbReference type="NCBIfam" id="TIGR01082">
    <property type="entry name" value="murC"/>
    <property type="match status" value="1"/>
</dbReference>
<comment type="pathway">
    <text evidence="2 14">Cell wall biogenesis; peptidoglycan biosynthesis.</text>
</comment>
<comment type="similarity">
    <text evidence="13">Belongs to the MurCDEF family.</text>
</comment>
<evidence type="ECO:0000256" key="10">
    <source>
        <dbReference type="ARBA" id="ARBA00023306"/>
    </source>
</evidence>
<evidence type="ECO:0000256" key="14">
    <source>
        <dbReference type="HAMAP-Rule" id="MF_00047"/>
    </source>
</evidence>
<dbReference type="Pfam" id="PF07478">
    <property type="entry name" value="Dala_Dala_lig_C"/>
    <property type="match status" value="1"/>
</dbReference>
<dbReference type="GO" id="GO:0071555">
    <property type="term" value="P:cell wall organization"/>
    <property type="evidence" value="ECO:0007669"/>
    <property type="project" value="UniProtKB-KW"/>
</dbReference>
<dbReference type="InterPro" id="IPR013221">
    <property type="entry name" value="Mur_ligase_cen"/>
</dbReference>
<comment type="similarity">
    <text evidence="14">Belongs to the D-alanine--D-alanine ligase family.</text>
</comment>
<evidence type="ECO:0000256" key="5">
    <source>
        <dbReference type="ARBA" id="ARBA00022618"/>
    </source>
</evidence>
<dbReference type="InterPro" id="IPR011761">
    <property type="entry name" value="ATP-grasp"/>
</dbReference>
<evidence type="ECO:0000256" key="9">
    <source>
        <dbReference type="ARBA" id="ARBA00022984"/>
    </source>
</evidence>
<dbReference type="InterPro" id="IPR000713">
    <property type="entry name" value="Mur_ligase_N"/>
</dbReference>
<dbReference type="GO" id="GO:0009252">
    <property type="term" value="P:peptidoglycan biosynthetic process"/>
    <property type="evidence" value="ECO:0007669"/>
    <property type="project" value="UniProtKB-UniRule"/>
</dbReference>
<dbReference type="GO" id="GO:0008360">
    <property type="term" value="P:regulation of cell shape"/>
    <property type="evidence" value="ECO:0007669"/>
    <property type="project" value="UniProtKB-KW"/>
</dbReference>
<dbReference type="Pfam" id="PF01225">
    <property type="entry name" value="Mur_ligase"/>
    <property type="match status" value="1"/>
</dbReference>
<comment type="catalytic activity">
    <reaction evidence="12 13">
        <text>UDP-N-acetyl-alpha-D-muramate + L-alanine + ATP = UDP-N-acetyl-alpha-D-muramoyl-L-alanine + ADP + phosphate + H(+)</text>
        <dbReference type="Rhea" id="RHEA:23372"/>
        <dbReference type="ChEBI" id="CHEBI:15378"/>
        <dbReference type="ChEBI" id="CHEBI:30616"/>
        <dbReference type="ChEBI" id="CHEBI:43474"/>
        <dbReference type="ChEBI" id="CHEBI:57972"/>
        <dbReference type="ChEBI" id="CHEBI:70757"/>
        <dbReference type="ChEBI" id="CHEBI:83898"/>
        <dbReference type="ChEBI" id="CHEBI:456216"/>
        <dbReference type="EC" id="6.3.2.8"/>
    </reaction>
</comment>
<accession>E7N516</accession>
<dbReference type="GO" id="GO:0008716">
    <property type="term" value="F:D-alanine-D-alanine ligase activity"/>
    <property type="evidence" value="ECO:0007669"/>
    <property type="project" value="UniProtKB-UniRule"/>
</dbReference>
<keyword evidence="4 14" id="KW-0436">Ligase</keyword>
<dbReference type="SUPFAM" id="SSF56059">
    <property type="entry name" value="Glutathione synthetase ATP-binding domain-like"/>
    <property type="match status" value="1"/>
</dbReference>
<comment type="function">
    <text evidence="14">Cell wall formation.</text>
</comment>
<dbReference type="GO" id="GO:0008763">
    <property type="term" value="F:UDP-N-acetylmuramate-L-alanine ligase activity"/>
    <property type="evidence" value="ECO:0007669"/>
    <property type="project" value="UniProtKB-UniRule"/>
</dbReference>
<dbReference type="GO" id="GO:0005737">
    <property type="term" value="C:cytoplasm"/>
    <property type="evidence" value="ECO:0007669"/>
    <property type="project" value="UniProtKB-SubCell"/>
</dbReference>
<dbReference type="Gene3D" id="3.90.190.20">
    <property type="entry name" value="Mur ligase, C-terminal domain"/>
    <property type="match status" value="1"/>
</dbReference>
<keyword evidence="8 14" id="KW-0133">Cell shape</keyword>
<evidence type="ECO:0000256" key="4">
    <source>
        <dbReference type="ARBA" id="ARBA00022598"/>
    </source>
</evidence>
<keyword evidence="6 13" id="KW-0547">Nucleotide-binding</keyword>
<dbReference type="HAMAP" id="MF_00047">
    <property type="entry name" value="Dala_Dala_lig"/>
    <property type="match status" value="1"/>
</dbReference>
<dbReference type="InterPro" id="IPR036615">
    <property type="entry name" value="Mur_ligase_C_dom_sf"/>
</dbReference>
<comment type="catalytic activity">
    <reaction evidence="14">
        <text>2 D-alanine + ATP = D-alanyl-D-alanine + ADP + phosphate + H(+)</text>
        <dbReference type="Rhea" id="RHEA:11224"/>
        <dbReference type="ChEBI" id="CHEBI:15378"/>
        <dbReference type="ChEBI" id="CHEBI:30616"/>
        <dbReference type="ChEBI" id="CHEBI:43474"/>
        <dbReference type="ChEBI" id="CHEBI:57416"/>
        <dbReference type="ChEBI" id="CHEBI:57822"/>
        <dbReference type="ChEBI" id="CHEBI:456216"/>
        <dbReference type="EC" id="6.3.2.4"/>
    </reaction>
</comment>
<keyword evidence="3 14" id="KW-0963">Cytoplasm</keyword>
<evidence type="ECO:0000256" key="6">
    <source>
        <dbReference type="ARBA" id="ARBA00022741"/>
    </source>
</evidence>
<dbReference type="GO" id="GO:0046872">
    <property type="term" value="F:metal ion binding"/>
    <property type="evidence" value="ECO:0007669"/>
    <property type="project" value="InterPro"/>
</dbReference>
<dbReference type="Gene3D" id="3.40.50.720">
    <property type="entry name" value="NAD(P)-binding Rossmann-like Domain"/>
    <property type="match status" value="1"/>
</dbReference>
<dbReference type="EC" id="6.3.2.8" evidence="13"/>
<dbReference type="SMART" id="SM01209">
    <property type="entry name" value="GARS_A"/>
    <property type="match status" value="1"/>
</dbReference>
<dbReference type="STRING" id="749551.HMPREF9555_02111"/>
<evidence type="ECO:0000313" key="17">
    <source>
        <dbReference type="Proteomes" id="UP000004633"/>
    </source>
</evidence>
<keyword evidence="5 13" id="KW-0132">Cell division</keyword>
<dbReference type="PANTHER" id="PTHR43445">
    <property type="entry name" value="UDP-N-ACETYLMURAMATE--L-ALANINE LIGASE-RELATED"/>
    <property type="match status" value="1"/>
</dbReference>
<dbReference type="InterPro" id="IPR013815">
    <property type="entry name" value="ATP_grasp_subdomain_1"/>
</dbReference>
<dbReference type="PROSITE" id="PS00843">
    <property type="entry name" value="DALA_DALA_LIGASE_1"/>
    <property type="match status" value="1"/>
</dbReference>
<dbReference type="Gene3D" id="3.40.1190.10">
    <property type="entry name" value="Mur-like, catalytic domain"/>
    <property type="match status" value="1"/>
</dbReference>
<dbReference type="EC" id="6.3.2.4" evidence="14"/>
<feature type="domain" description="ATP-grasp" evidence="15">
    <location>
        <begin position="570"/>
        <end position="773"/>
    </location>
</feature>
<evidence type="ECO:0000256" key="2">
    <source>
        <dbReference type="ARBA" id="ARBA00004752"/>
    </source>
</evidence>
<protein>
    <recommendedName>
        <fullName evidence="13 14">Multifunctional fusion protein</fullName>
    </recommendedName>
    <domain>
        <recommendedName>
            <fullName evidence="14">D-alanine--D-alanine ligase</fullName>
            <ecNumber evidence="14">6.3.2.4</ecNumber>
        </recommendedName>
        <alternativeName>
            <fullName evidence="14">D-Ala-D-Ala ligase</fullName>
        </alternativeName>
        <alternativeName>
            <fullName evidence="14">D-alanylalanine synthetase</fullName>
        </alternativeName>
    </domain>
    <domain>
        <recommendedName>
            <fullName evidence="13">UDP-N-acetylmuramate--L-alanine ligase</fullName>
            <ecNumber evidence="13">6.3.2.8</ecNumber>
        </recommendedName>
        <alternativeName>
            <fullName evidence="13">UDP-N-acetylmuramoyl-L-alanine synthetase</fullName>
        </alternativeName>
    </domain>
</protein>
<dbReference type="SUPFAM" id="SSF51984">
    <property type="entry name" value="MurCD N-terminal domain"/>
    <property type="match status" value="1"/>
</dbReference>
<evidence type="ECO:0000313" key="16">
    <source>
        <dbReference type="EMBL" id="EFW28783.1"/>
    </source>
</evidence>
<reference evidence="16 17" key="1">
    <citation type="submission" date="2010-08" db="EMBL/GenBank/DDBJ databases">
        <authorList>
            <person name="Weinstock G."/>
            <person name="Sodergren E."/>
            <person name="Clifton S."/>
            <person name="Fulton L."/>
            <person name="Fulton B."/>
            <person name="Courtney L."/>
            <person name="Fronick C."/>
            <person name="Harrison M."/>
            <person name="Strong C."/>
            <person name="Farmer C."/>
            <person name="Delahaunty K."/>
            <person name="Markovic C."/>
            <person name="Hall O."/>
            <person name="Minx P."/>
            <person name="Tomlinson C."/>
            <person name="Mitreva M."/>
            <person name="Hou S."/>
            <person name="Chen J."/>
            <person name="Wollam A."/>
            <person name="Pepin K.H."/>
            <person name="Johnson M."/>
            <person name="Bhonagiri V."/>
            <person name="Zhang X."/>
            <person name="Suruliraj S."/>
            <person name="Warren W."/>
            <person name="Chinwalla A."/>
            <person name="Mardis E.R."/>
            <person name="Wilson R.K."/>
        </authorList>
    </citation>
    <scope>NUCLEOTIDE SEQUENCE [LARGE SCALE GENOMIC DNA]</scope>
    <source>
        <strain evidence="16 17">F0399</strain>
    </source>
</reference>
<keyword evidence="9 14" id="KW-0573">Peptidoglycan synthesis</keyword>
<evidence type="ECO:0000256" key="8">
    <source>
        <dbReference type="ARBA" id="ARBA00022960"/>
    </source>
</evidence>
<dbReference type="Proteomes" id="UP000004633">
    <property type="component" value="Unassembled WGS sequence"/>
</dbReference>
<dbReference type="InterPro" id="IPR036565">
    <property type="entry name" value="Mur-like_cat_sf"/>
</dbReference>
<dbReference type="InterPro" id="IPR004101">
    <property type="entry name" value="Mur_ligase_C"/>
</dbReference>
<dbReference type="Pfam" id="PF08245">
    <property type="entry name" value="Mur_ligase_M"/>
    <property type="match status" value="1"/>
</dbReference>
<dbReference type="Gene3D" id="3.30.1490.20">
    <property type="entry name" value="ATP-grasp fold, A domain"/>
    <property type="match status" value="1"/>
</dbReference>
<dbReference type="Pfam" id="PF02875">
    <property type="entry name" value="Mur_ligase_C"/>
    <property type="match status" value="1"/>
</dbReference>
<name>E7N516_9FIRM</name>
<dbReference type="HOGENOM" id="CLU_019395_0_0_9"/>
<dbReference type="PANTHER" id="PTHR43445:SF3">
    <property type="entry name" value="UDP-N-ACETYLMURAMATE--L-ALANINE LIGASE"/>
    <property type="match status" value="1"/>
</dbReference>
<dbReference type="Pfam" id="PF01820">
    <property type="entry name" value="Dala_Dala_lig_N"/>
    <property type="match status" value="1"/>
</dbReference>
<keyword evidence="17" id="KW-1185">Reference proteome</keyword>
<gene>
    <name evidence="13 16" type="primary">murC</name>
    <name evidence="14" type="synonym">ddl</name>
    <name evidence="16" type="ORF">HMPREF9555_02111</name>
</gene>
<evidence type="ECO:0000256" key="3">
    <source>
        <dbReference type="ARBA" id="ARBA00022490"/>
    </source>
</evidence>
<feature type="binding site" evidence="13">
    <location>
        <begin position="119"/>
        <end position="125"/>
    </location>
    <ligand>
        <name>ATP</name>
        <dbReference type="ChEBI" id="CHEBI:30616"/>
    </ligand>
</feature>
<evidence type="ECO:0000256" key="12">
    <source>
        <dbReference type="ARBA" id="ARBA00047833"/>
    </source>
</evidence>
<dbReference type="PROSITE" id="PS50975">
    <property type="entry name" value="ATP_GRASP"/>
    <property type="match status" value="1"/>
</dbReference>
<dbReference type="SUPFAM" id="SSF53623">
    <property type="entry name" value="MurD-like peptide ligases, catalytic domain"/>
    <property type="match status" value="1"/>
</dbReference>
<dbReference type="EMBL" id="AECV01000060">
    <property type="protein sequence ID" value="EFW28783.1"/>
    <property type="molecule type" value="Genomic_DNA"/>
</dbReference>
<dbReference type="HAMAP" id="MF_00046">
    <property type="entry name" value="MurC"/>
    <property type="match status" value="1"/>
</dbReference>
<dbReference type="InterPro" id="IPR005758">
    <property type="entry name" value="UDP-N-AcMur_Ala_ligase_MurC"/>
</dbReference>
<dbReference type="Gene3D" id="3.30.470.20">
    <property type="entry name" value="ATP-grasp fold, B domain"/>
    <property type="match status" value="1"/>
</dbReference>
<dbReference type="NCBIfam" id="NF002378">
    <property type="entry name" value="PRK01372.1"/>
    <property type="match status" value="1"/>
</dbReference>
<sequence length="779" mass="83435">MKELLKDLHGIRRIHFVGIGGAGMSPLAKILLLLGYEVSGSDQGTSPIIEELVRLGAHIRTDGQRAENVRGADAIVVSTAIPYDNPEVIAAWDLRIPKLHRSDINAALVNEYDGIAVAGSHGKTTTTSMIGVTLDRAGVSPTVIVGGEVPDLGTNAKLGTSRYLVSEADESDGSFLKLRPHIAVVTNVEDDHMDHYGTMEKIIEAFRTFISQIDADGTAVLCYENEILRRLGAETDRTVVSYAIDAAADYRAADIETCGSVISFTVFERGTALGRISLHIPGRHNVLNALACVAVARLAGLDFDRIADALAHFHGAKRRFQTKGKERGIWVVDDYAHHPTEIAATLAAARQTEPGRLVCVFQPHRYSRTQLLRAEFGGCFAAADLLLLTDVYAAGEAPIPGISGETLMEEVARQTGQDAVYLPERADLVQYLAEHVRPGDLVITMGAGNILEVGEELVARLKEGTAGRSEGLITVVMGGPSTEAEVSRRSGAAILHALHEKNYPAVGIELNPATFAEEIKKLRPALVFNALHGKYGEDGVLQGTLDMLGIPYTGSGVRAAALTMDKTSAKRIFAAEGIATPRFRSFYAGTDTGKIAEEILAAFSLPVVVKAPEQGSSIGVYIVTEEDDLRSSLDEAFSYGGEVLVEEFIAGRELTVVVWGETGHAEALPVIEITTTSGRYDYESKYTPGASAHLVPAPISPECTAEVQELAVRAFNACGCTGVARLDVMLSETEKPYAIEVNSVPGMTETSLVPDAARAVGLSFPDLCEKILEMAGYQR</sequence>
<comment type="caution">
    <text evidence="16">The sequence shown here is derived from an EMBL/GenBank/DDBJ whole genome shotgun (WGS) entry which is preliminary data.</text>
</comment>
<evidence type="ECO:0000259" key="15">
    <source>
        <dbReference type="PROSITE" id="PS50975"/>
    </source>
</evidence>
<dbReference type="NCBIfam" id="TIGR01205">
    <property type="entry name" value="D_ala_D_alaTIGR"/>
    <property type="match status" value="1"/>
</dbReference>
<evidence type="ECO:0000256" key="13">
    <source>
        <dbReference type="HAMAP-Rule" id="MF_00046"/>
    </source>
</evidence>
<dbReference type="InterPro" id="IPR011095">
    <property type="entry name" value="Dala_Dala_lig_C"/>
</dbReference>
<dbReference type="SUPFAM" id="SSF52440">
    <property type="entry name" value="PreATP-grasp domain"/>
    <property type="match status" value="1"/>
</dbReference>
<keyword evidence="10 13" id="KW-0131">Cell cycle</keyword>
<dbReference type="InterPro" id="IPR050061">
    <property type="entry name" value="MurCDEF_pg_biosynth"/>
</dbReference>
<dbReference type="GO" id="GO:0051301">
    <property type="term" value="P:cell division"/>
    <property type="evidence" value="ECO:0007669"/>
    <property type="project" value="UniProtKB-KW"/>
</dbReference>
<dbReference type="InterPro" id="IPR011127">
    <property type="entry name" value="Dala_Dala_lig_N"/>
</dbReference>
<organism evidence="16 17">
    <name type="scientific">Selenomonas artemidis F0399</name>
    <dbReference type="NCBI Taxonomy" id="749551"/>
    <lineage>
        <taxon>Bacteria</taxon>
        <taxon>Bacillati</taxon>
        <taxon>Bacillota</taxon>
        <taxon>Negativicutes</taxon>
        <taxon>Selenomonadales</taxon>
        <taxon>Selenomonadaceae</taxon>
        <taxon>Selenomonas</taxon>
    </lineage>
</organism>
<comment type="subcellular location">
    <subcellularLocation>
        <location evidence="1 14">Cytoplasm</location>
    </subcellularLocation>
</comment>
<evidence type="ECO:0000256" key="7">
    <source>
        <dbReference type="ARBA" id="ARBA00022840"/>
    </source>
</evidence>
<dbReference type="InterPro" id="IPR016185">
    <property type="entry name" value="PreATP-grasp_dom_sf"/>
</dbReference>
<dbReference type="UniPathway" id="UPA00219"/>
<dbReference type="SUPFAM" id="SSF53244">
    <property type="entry name" value="MurD-like peptide ligases, peptide-binding domain"/>
    <property type="match status" value="1"/>
</dbReference>
<proteinExistence type="inferred from homology"/>
<dbReference type="Gene3D" id="3.40.50.20">
    <property type="match status" value="1"/>
</dbReference>
<dbReference type="InterPro" id="IPR000291">
    <property type="entry name" value="D-Ala_lig_Van_CS"/>
</dbReference>
<evidence type="ECO:0000256" key="1">
    <source>
        <dbReference type="ARBA" id="ARBA00004496"/>
    </source>
</evidence>
<dbReference type="GO" id="GO:0005524">
    <property type="term" value="F:ATP binding"/>
    <property type="evidence" value="ECO:0007669"/>
    <property type="project" value="UniProtKB-UniRule"/>
</dbReference>
<keyword evidence="7 13" id="KW-0067">ATP-binding</keyword>